<dbReference type="CDD" id="cd05399">
    <property type="entry name" value="NT_Rel-Spo_like"/>
    <property type="match status" value="1"/>
</dbReference>
<sequence length="323" mass="36049">MDPQTSDNKAPYSDLSFYDDNVGLYERLKGEVVFALEQAIDIPVHSIAGRVKDRKSLFGKILRKSYDSPEREVEDIVGVRVICLYRSDLEAIEAAIRRVFDVVVREDKTVGASQGNFGYMAVHYVCTLQPTDSGPRYDRLRGLKFELQVRTILMDAWANVSHHLSYKRDEDTSGENQQAFDELAETLYLADGRFQDLAAAVAQPADSLEALDAVTVAALLEVLLPDRVDHLVPPDGIPVPTDEDVRRPLLHLVEDLLNAGYETVGQLRSDLLTYLPAALDWEKHHPGPGEGGKYFRVGIARHAVAYGNAKFVSIIYERTYGKG</sequence>
<protein>
    <recommendedName>
        <fullName evidence="1">RelA/SpoT domain-containing protein</fullName>
    </recommendedName>
</protein>
<name>A0ABS6I4H2_9MICC</name>
<dbReference type="SMART" id="SM00954">
    <property type="entry name" value="RelA_SpoT"/>
    <property type="match status" value="1"/>
</dbReference>
<dbReference type="PANTHER" id="PTHR41773:SF1">
    <property type="entry name" value="RELA_SPOT DOMAIN-CONTAINING PROTEIN"/>
    <property type="match status" value="1"/>
</dbReference>
<accession>A0ABS6I4H2</accession>
<dbReference type="RefSeq" id="WP_216923299.1">
    <property type="nucleotide sequence ID" value="NZ_JAHOPC010000002.1"/>
</dbReference>
<evidence type="ECO:0000313" key="3">
    <source>
        <dbReference type="Proteomes" id="UP000824166"/>
    </source>
</evidence>
<evidence type="ECO:0000313" key="2">
    <source>
        <dbReference type="EMBL" id="MBU8865596.1"/>
    </source>
</evidence>
<reference evidence="2 3" key="1">
    <citation type="submission" date="2021-06" db="EMBL/GenBank/DDBJ databases">
        <authorList>
            <person name="Jeong J.W."/>
        </authorList>
    </citation>
    <scope>NUCLEOTIDE SEQUENCE [LARGE SCALE GENOMIC DNA]</scope>
    <source>
        <strain evidence="2 3">MMS21-TAE1-1</strain>
    </source>
</reference>
<dbReference type="InterPro" id="IPR007685">
    <property type="entry name" value="RelA_SpoT"/>
</dbReference>
<feature type="domain" description="RelA/SpoT" evidence="1">
    <location>
        <begin position="49"/>
        <end position="172"/>
    </location>
</feature>
<dbReference type="Pfam" id="PF04607">
    <property type="entry name" value="RelA_SpoT"/>
    <property type="match status" value="1"/>
</dbReference>
<gene>
    <name evidence="2" type="ORF">KSW38_04750</name>
</gene>
<dbReference type="PANTHER" id="PTHR41773">
    <property type="entry name" value="GTP PYROPHOSPHATASE-RELATED"/>
    <property type="match status" value="1"/>
</dbReference>
<dbReference type="Proteomes" id="UP000824166">
    <property type="component" value="Unassembled WGS sequence"/>
</dbReference>
<evidence type="ECO:0000259" key="1">
    <source>
        <dbReference type="SMART" id="SM00954"/>
    </source>
</evidence>
<keyword evidence="3" id="KW-1185">Reference proteome</keyword>
<comment type="caution">
    <text evidence="2">The sequence shown here is derived from an EMBL/GenBank/DDBJ whole genome shotgun (WGS) entry which is preliminary data.</text>
</comment>
<dbReference type="EMBL" id="JAHOPC010000002">
    <property type="protein sequence ID" value="MBU8865596.1"/>
    <property type="molecule type" value="Genomic_DNA"/>
</dbReference>
<proteinExistence type="predicted"/>
<organism evidence="2 3">
    <name type="scientific">Paenarthrobacter aromaticivorans</name>
    <dbReference type="NCBI Taxonomy" id="2849150"/>
    <lineage>
        <taxon>Bacteria</taxon>
        <taxon>Bacillati</taxon>
        <taxon>Actinomycetota</taxon>
        <taxon>Actinomycetes</taxon>
        <taxon>Micrococcales</taxon>
        <taxon>Micrococcaceae</taxon>
        <taxon>Paenarthrobacter</taxon>
    </lineage>
</organism>